<evidence type="ECO:0000256" key="8">
    <source>
        <dbReference type="ARBA" id="ARBA00023224"/>
    </source>
</evidence>
<dbReference type="Gene3D" id="1.10.287.950">
    <property type="entry name" value="Methyl-accepting chemotaxis protein"/>
    <property type="match status" value="1"/>
</dbReference>
<gene>
    <name evidence="14" type="ORF">U9M73_15315</name>
</gene>
<keyword evidence="3" id="KW-0488">Methylation</keyword>
<dbReference type="Pfam" id="PF02743">
    <property type="entry name" value="dCache_1"/>
    <property type="match status" value="1"/>
</dbReference>
<feature type="domain" description="HAMP" evidence="13">
    <location>
        <begin position="307"/>
        <end position="359"/>
    </location>
</feature>
<dbReference type="CDD" id="cd12912">
    <property type="entry name" value="PDC2_MCP_like"/>
    <property type="match status" value="1"/>
</dbReference>
<evidence type="ECO:0000256" key="1">
    <source>
        <dbReference type="ARBA" id="ARBA00004651"/>
    </source>
</evidence>
<evidence type="ECO:0000256" key="3">
    <source>
        <dbReference type="ARBA" id="ARBA00022481"/>
    </source>
</evidence>
<dbReference type="InterPro" id="IPR029151">
    <property type="entry name" value="Sensor-like_sf"/>
</dbReference>
<organism evidence="14 15">
    <name type="scientific">Paenibacillus phoenicis</name>
    <dbReference type="NCBI Taxonomy" id="554117"/>
    <lineage>
        <taxon>Bacteria</taxon>
        <taxon>Bacillati</taxon>
        <taxon>Bacillota</taxon>
        <taxon>Bacilli</taxon>
        <taxon>Bacillales</taxon>
        <taxon>Paenibacillaceae</taxon>
        <taxon>Paenibacillus</taxon>
    </lineage>
</organism>
<dbReference type="PROSITE" id="PS50111">
    <property type="entry name" value="CHEMOTAXIS_TRANSDUC_2"/>
    <property type="match status" value="1"/>
</dbReference>
<keyword evidence="8 10" id="KW-0807">Transducer</keyword>
<evidence type="ECO:0000259" key="12">
    <source>
        <dbReference type="PROSITE" id="PS50111"/>
    </source>
</evidence>
<feature type="domain" description="Methyl-accepting transducer" evidence="12">
    <location>
        <begin position="378"/>
        <end position="615"/>
    </location>
</feature>
<evidence type="ECO:0000256" key="4">
    <source>
        <dbReference type="ARBA" id="ARBA00022500"/>
    </source>
</evidence>
<dbReference type="PANTHER" id="PTHR32089:SF114">
    <property type="entry name" value="METHYL-ACCEPTING CHEMOTAXIS PROTEIN MCPB"/>
    <property type="match status" value="1"/>
</dbReference>
<dbReference type="CDD" id="cd06225">
    <property type="entry name" value="HAMP"/>
    <property type="match status" value="1"/>
</dbReference>
<dbReference type="Gene3D" id="3.30.450.20">
    <property type="entry name" value="PAS domain"/>
    <property type="match status" value="2"/>
</dbReference>
<name>A0ABU5PNI1_9BACL</name>
<evidence type="ECO:0000256" key="6">
    <source>
        <dbReference type="ARBA" id="ARBA00022989"/>
    </source>
</evidence>
<dbReference type="SUPFAM" id="SSF58104">
    <property type="entry name" value="Methyl-accepting chemotaxis protein (MCP) signaling domain"/>
    <property type="match status" value="1"/>
</dbReference>
<sequence>MKKRWMQIRQLLEVRTLRNRMLIIFAVLLAVPNLATSYSSYTRASEQLHEQMDDNTRSSVNLLNDTINHIVEAEVRNVEQLVQQIDSAQVDAKSPELRKLIDLFVEKHPELENLVVGNQNGAWMKAPDPGKQDYDPRKRDWYIASMQSPEETVIIDPFVSATTGNFNLYISRALKDHQGAITVALDLAKLNADVSSIHLGERGYIYILDRSNKFVSHPTKTVGEEASGEHLAKIHEVESDYLNYTDPETGKEESAYFTTNQLTGFKIVGVLDVQEFRDASKPIMWTSLIVLGVSMVVAGTLLIIVILSITRPIEQLNRSAKRVSEGYLNEDVATKRKDEIGELTANYNGMLASLREMVREMSETASQLAASSEEFTAGTEQNAKAVEHVAQLASVASDHAEKQATASLDSAKTMDEMSQGIRKIADASGLIVESSLQTVEDVREGSGKVNLVGLQMEEIRRSTLESAEILHQMNELSGQVAGMSSAITEIANQTNLLALNAAIEAARAGEEGRGFAVVAGEVRKLAEQSGATAELIQRTIGQMTELTSKAYEVMNHKVNTNVERGRAVTEEAQTAFQAIERSTQRISEQIHEVSAITQQMSASADQIAHAVEQIAATSASSMEGLQEVTAATQEQLASMEEISSASEGLARMAADMHAQIDRFKL</sequence>
<comment type="similarity">
    <text evidence="9">Belongs to the methyl-accepting chemotaxis (MCP) protein family.</text>
</comment>
<dbReference type="CDD" id="cd11386">
    <property type="entry name" value="MCP_signal"/>
    <property type="match status" value="1"/>
</dbReference>
<keyword evidence="15" id="KW-1185">Reference proteome</keyword>
<comment type="caution">
    <text evidence="14">The sequence shown here is derived from an EMBL/GenBank/DDBJ whole genome shotgun (WGS) entry which is preliminary data.</text>
</comment>
<dbReference type="InterPro" id="IPR003660">
    <property type="entry name" value="HAMP_dom"/>
</dbReference>
<keyword evidence="6 11" id="KW-1133">Transmembrane helix</keyword>
<evidence type="ECO:0000259" key="13">
    <source>
        <dbReference type="PROSITE" id="PS50885"/>
    </source>
</evidence>
<keyword evidence="2" id="KW-1003">Cell membrane</keyword>
<feature type="transmembrane region" description="Helical" evidence="11">
    <location>
        <begin position="283"/>
        <end position="309"/>
    </location>
</feature>
<dbReference type="Proteomes" id="UP001292216">
    <property type="component" value="Unassembled WGS sequence"/>
</dbReference>
<dbReference type="Gene3D" id="6.10.340.10">
    <property type="match status" value="1"/>
</dbReference>
<comment type="subcellular location">
    <subcellularLocation>
        <location evidence="1">Cell membrane</location>
        <topology evidence="1">Multi-pass membrane protein</topology>
    </subcellularLocation>
</comment>
<keyword evidence="5 11" id="KW-0812">Transmembrane</keyword>
<dbReference type="EMBL" id="JAYERP010000001">
    <property type="protein sequence ID" value="MEA3571322.1"/>
    <property type="molecule type" value="Genomic_DNA"/>
</dbReference>
<dbReference type="SUPFAM" id="SSF103190">
    <property type="entry name" value="Sensory domain-like"/>
    <property type="match status" value="1"/>
</dbReference>
<evidence type="ECO:0000313" key="14">
    <source>
        <dbReference type="EMBL" id="MEA3571322.1"/>
    </source>
</evidence>
<dbReference type="RefSeq" id="WP_323077919.1">
    <property type="nucleotide sequence ID" value="NZ_CBCSKM010000039.1"/>
</dbReference>
<dbReference type="SMART" id="SM00283">
    <property type="entry name" value="MA"/>
    <property type="match status" value="1"/>
</dbReference>
<evidence type="ECO:0000256" key="10">
    <source>
        <dbReference type="PROSITE-ProRule" id="PRU00284"/>
    </source>
</evidence>
<dbReference type="PROSITE" id="PS50885">
    <property type="entry name" value="HAMP"/>
    <property type="match status" value="1"/>
</dbReference>
<evidence type="ECO:0000256" key="7">
    <source>
        <dbReference type="ARBA" id="ARBA00023136"/>
    </source>
</evidence>
<evidence type="ECO:0000256" key="11">
    <source>
        <dbReference type="SAM" id="Phobius"/>
    </source>
</evidence>
<reference evidence="14 15" key="1">
    <citation type="submission" date="2023-12" db="EMBL/GenBank/DDBJ databases">
        <title>Whole genome sequencing of Paenibacillus phoenicis isolated from the Phoenix Mars Lander spacecraft assembly facility.</title>
        <authorList>
            <person name="Garcia A."/>
            <person name="Venkateswaran K."/>
        </authorList>
    </citation>
    <scope>NUCLEOTIDE SEQUENCE [LARGE SCALE GENOMIC DNA]</scope>
    <source>
        <strain evidence="14 15">3PO2SA</strain>
    </source>
</reference>
<dbReference type="Pfam" id="PF00015">
    <property type="entry name" value="MCPsignal"/>
    <property type="match status" value="1"/>
</dbReference>
<dbReference type="InterPro" id="IPR033479">
    <property type="entry name" value="dCache_1"/>
</dbReference>
<evidence type="ECO:0000256" key="2">
    <source>
        <dbReference type="ARBA" id="ARBA00022475"/>
    </source>
</evidence>
<keyword evidence="4" id="KW-0145">Chemotaxis</keyword>
<evidence type="ECO:0000313" key="15">
    <source>
        <dbReference type="Proteomes" id="UP001292216"/>
    </source>
</evidence>
<keyword evidence="7 11" id="KW-0472">Membrane</keyword>
<evidence type="ECO:0000256" key="5">
    <source>
        <dbReference type="ARBA" id="ARBA00022692"/>
    </source>
</evidence>
<proteinExistence type="inferred from homology"/>
<dbReference type="PANTHER" id="PTHR32089">
    <property type="entry name" value="METHYL-ACCEPTING CHEMOTAXIS PROTEIN MCPB"/>
    <property type="match status" value="1"/>
</dbReference>
<accession>A0ABU5PNI1</accession>
<dbReference type="Pfam" id="PF00672">
    <property type="entry name" value="HAMP"/>
    <property type="match status" value="1"/>
</dbReference>
<protein>
    <submittedName>
        <fullName evidence="14">Methyl-accepting chemotaxis protein</fullName>
    </submittedName>
</protein>
<dbReference type="SMART" id="SM00304">
    <property type="entry name" value="HAMP"/>
    <property type="match status" value="1"/>
</dbReference>
<dbReference type="CDD" id="cd18773">
    <property type="entry name" value="PDC1_HK_sensor"/>
    <property type="match status" value="1"/>
</dbReference>
<dbReference type="InterPro" id="IPR004089">
    <property type="entry name" value="MCPsignal_dom"/>
</dbReference>
<evidence type="ECO:0000256" key="9">
    <source>
        <dbReference type="ARBA" id="ARBA00029447"/>
    </source>
</evidence>